<dbReference type="InterPro" id="IPR008638">
    <property type="entry name" value="FhaB/CdiA-like_TPS"/>
</dbReference>
<feature type="domain" description="YDG" evidence="2">
    <location>
        <begin position="1125"/>
        <end position="1202"/>
    </location>
</feature>
<dbReference type="InterPro" id="IPR011050">
    <property type="entry name" value="Pectin_lyase_fold/virulence"/>
</dbReference>
<reference evidence="3 4" key="1">
    <citation type="submission" date="2012-04" db="EMBL/GenBank/DDBJ databases">
        <title>Improved High-Quality Draft sequence of Leptothrix ochracea L12.</title>
        <authorList>
            <consortium name="US DOE Joint Genome Institute"/>
            <person name="Lucas S."/>
            <person name="Han J."/>
            <person name="Lapidus A."/>
            <person name="Cheng J.-F."/>
            <person name="Goodwin L."/>
            <person name="Pitluck S."/>
            <person name="Peters L."/>
            <person name="Zeytun A."/>
            <person name="Detter J.C."/>
            <person name="Han C."/>
            <person name="Tapia R."/>
            <person name="Land M."/>
            <person name="Hauser L."/>
            <person name="Kyrpides N."/>
            <person name="Ivanova N."/>
            <person name="Pagani I."/>
            <person name="Stepanauskas R."/>
            <person name="Masland D."/>
            <person name="Poulton N."/>
            <person name="Emerson D."/>
            <person name="Fleming E."/>
            <person name="Woyke T."/>
        </authorList>
    </citation>
    <scope>NUCLEOTIDE SEQUENCE [LARGE SCALE GENOMIC DNA]</scope>
    <source>
        <strain evidence="3 4">L12</strain>
    </source>
</reference>
<dbReference type="Gene3D" id="2.160.20.10">
    <property type="entry name" value="Single-stranded right-handed beta-helix, Pectin lyase-like"/>
    <property type="match status" value="1"/>
</dbReference>
<feature type="domain" description="Filamentous haemagglutinin FhaB/tRNA nuclease CdiA-like TPS" evidence="1">
    <location>
        <begin position="2"/>
        <end position="213"/>
    </location>
</feature>
<feature type="domain" description="YDG" evidence="2">
    <location>
        <begin position="1298"/>
        <end position="1373"/>
    </location>
</feature>
<feature type="domain" description="YDG" evidence="2">
    <location>
        <begin position="862"/>
        <end position="944"/>
    </location>
</feature>
<dbReference type="OrthoDB" id="218680at2"/>
<dbReference type="InterPro" id="IPR012334">
    <property type="entry name" value="Pectin_lyas_fold"/>
</dbReference>
<feature type="non-terminal residue" evidence="3">
    <location>
        <position position="1400"/>
    </location>
</feature>
<dbReference type="Pfam" id="PF18888">
    <property type="entry name" value="DUF5650"/>
    <property type="match status" value="4"/>
</dbReference>
<dbReference type="InterPro" id="IPR043710">
    <property type="entry name" value="DUF5650"/>
</dbReference>
<dbReference type="Pfam" id="PF05860">
    <property type="entry name" value="TPS"/>
    <property type="match status" value="1"/>
</dbReference>
<name>I4Z5C4_9BURK</name>
<protein>
    <submittedName>
        <fullName evidence="3">Filamentous hemagglutinin family N-terminal domain protein</fullName>
    </submittedName>
</protein>
<sequence length="1400" mass="138062">MGAEPSQIFGQLKANGQVFLINPNGVLFAPGAQVNVHGLLATTMDTPDADFMAGTPHFTGKAGSVRNDGSIHADAGGFVSLLGGLVTNTGDIAVVNTQGVVPAQGLVMRDGGIELVGDVVHQAGTLDASGLNGGLVSLSGRSVLQDGLIQANGSLGTGGQVHISASSTLLQTQAAQISADGATTGGQISLSSEQTAYLSGTSHANGGQNGGQIDIQTTGLLSVAGAHLSAMGEAGRIVLMSQADTRFAATATTGPKGFIEISGKGTLYMGGSTDPGLGGQTLLDPTNIVIGPASTTLSYIDLANPNPAAADQHGSGGTVEVGGGNIVVASPNDNFGGIGSTGAVYLYNGTTGALISTLFGTVAGDLVGSGGVTKLSNGNYAVSSPTWAGNLGAVTWMNGLIASSGTVSAANSLVGTTPGDQVGFGGVTALTNGNYVVNSPLWSANTGAITWMDGLGNTNPGTVSPLSSLVGAQPGDKIGSGMDGLGRGGITALTNGNYVVNSPLWGGTLGAVTWMSGTASSVGTVSAANSLIGNVAGDLLGIGGIAALTNGNYAISSPMWSNGAITNTGAVSLGDGTLGSVGTVGSTPSLMGTLANDNLGWDGLIPLSTGGFVILSSNYAGGFGAAWVVTATTGLMPDYTPAQLAAMAPLGSTLTLAATNAITVNAPVVVDGALTLNAGNTLTLNAPITSNAASASALVMVAGQSFVNNAGANALSTPNGNWQVWSANPAADTRGGLVYGFKQYNATYGVTTPAQATGNGLFYSLAPLLSPSLSGAALKTYDGNATAPITNLLLTATGAVDGDVVALSALSANYATPAPNVATGLQVTASGISATASNGLAPVYGYQMASTTATALGIGQITPMSLTVSGTTAANKVYDATTTATLTGGTLLGTVAGTGVIPGDTLVLQQSGSFLDKNVGTNKPVNVINTLGGASAGNYVLNTLTQATIASITPATLNVNGTVVAPKVYDASLTAAIGTPGTLATVLGTDQVLLGQTALFTNKNVNTAQVATVTNTLSGLDAGNYILANRSVNTTAAITPAMLNVNGTAIASKVYDAGVQAPISTPGTLSTVLGNDFVFLGQSAQFTTKNVGSAKPVTVTNTLSGPDAGNYLLNTPSFASTSNITPAVLTLNGTAVANKIYDATLAATIGTPGVLGGVLANDGVSVTQFAAFGDKNVGQNKPVMVNSTLAGPDASNYVLSTPSLSATATITPATLNVNGTVVAPTKVYDATLQASLITPGALAPVFANDQVSLNQAALFIDKNVGPSKAVTVTNTLTGADAGNYVLATPTLSTSATITPATLNVNGLQVSPKVFDGTLTAVVSSTLGNVLPNDQVTLNQMATFADPTIGNAKPVSIVNSLTGPDAGNYVLSTGTQVGFGNIVPPPTSSCPPRCHRYPPTA</sequence>
<dbReference type="NCBIfam" id="TIGR01901">
    <property type="entry name" value="adhes_NPXG"/>
    <property type="match status" value="1"/>
</dbReference>
<feature type="domain" description="YDG" evidence="2">
    <location>
        <begin position="953"/>
        <end position="1030"/>
    </location>
</feature>
<dbReference type="HOGENOM" id="CLU_246868_0_0_4"/>
<evidence type="ECO:0000259" key="1">
    <source>
        <dbReference type="Pfam" id="PF05860"/>
    </source>
</evidence>
<feature type="domain" description="YDG" evidence="2">
    <location>
        <begin position="1039"/>
        <end position="1116"/>
    </location>
</feature>
<evidence type="ECO:0000313" key="4">
    <source>
        <dbReference type="Proteomes" id="UP000053899"/>
    </source>
</evidence>
<dbReference type="Pfam" id="PF18657">
    <property type="entry name" value="YDG"/>
    <property type="match status" value="7"/>
</dbReference>
<evidence type="ECO:0000259" key="2">
    <source>
        <dbReference type="Pfam" id="PF18657"/>
    </source>
</evidence>
<dbReference type="SUPFAM" id="SSF51126">
    <property type="entry name" value="Pectin lyase-like"/>
    <property type="match status" value="1"/>
</dbReference>
<evidence type="ECO:0000313" key="3">
    <source>
        <dbReference type="EMBL" id="EIM31416.1"/>
    </source>
</evidence>
<dbReference type="Proteomes" id="UP000053899">
    <property type="component" value="Unassembled WGS sequence"/>
</dbReference>
<feature type="domain" description="YDG" evidence="2">
    <location>
        <begin position="1211"/>
        <end position="1290"/>
    </location>
</feature>
<dbReference type="InterPro" id="IPR041248">
    <property type="entry name" value="YDG"/>
</dbReference>
<organism evidence="3 4">
    <name type="scientific">Leptothrix ochracea L12</name>
    <dbReference type="NCBI Taxonomy" id="735332"/>
    <lineage>
        <taxon>Bacteria</taxon>
        <taxon>Pseudomonadati</taxon>
        <taxon>Pseudomonadota</taxon>
        <taxon>Betaproteobacteria</taxon>
        <taxon>Burkholderiales</taxon>
        <taxon>Sphaerotilaceae</taxon>
        <taxon>Leptothrix</taxon>
    </lineage>
</organism>
<gene>
    <name evidence="3" type="ORF">LepocDRAFT_00001440</name>
</gene>
<dbReference type="RefSeq" id="WP_009453511.1">
    <property type="nucleotide sequence ID" value="NZ_JH660685.1"/>
</dbReference>
<dbReference type="GeneID" id="92352300"/>
<feature type="domain" description="YDG" evidence="2">
    <location>
        <begin position="775"/>
        <end position="837"/>
    </location>
</feature>
<accession>I4Z5C4</accession>
<dbReference type="EMBL" id="JH660685">
    <property type="protein sequence ID" value="EIM31416.1"/>
    <property type="molecule type" value="Genomic_DNA"/>
</dbReference>
<keyword evidence="4" id="KW-1185">Reference proteome</keyword>
<proteinExistence type="predicted"/>